<dbReference type="SUPFAM" id="SSF51735">
    <property type="entry name" value="NAD(P)-binding Rossmann-fold domains"/>
    <property type="match status" value="1"/>
</dbReference>
<organism evidence="1 2">
    <name type="scientific">Paradevosia tibetensis</name>
    <dbReference type="NCBI Taxonomy" id="1447062"/>
    <lineage>
        <taxon>Bacteria</taxon>
        <taxon>Pseudomonadati</taxon>
        <taxon>Pseudomonadota</taxon>
        <taxon>Alphaproteobacteria</taxon>
        <taxon>Hyphomicrobiales</taxon>
        <taxon>Devosiaceae</taxon>
        <taxon>Paradevosia</taxon>
    </lineage>
</organism>
<dbReference type="Gene3D" id="3.40.50.720">
    <property type="entry name" value="NAD(P)-binding Rossmann-like Domain"/>
    <property type="match status" value="1"/>
</dbReference>
<keyword evidence="2" id="KW-1185">Reference proteome</keyword>
<evidence type="ECO:0000313" key="1">
    <source>
        <dbReference type="EMBL" id="QEE19372.1"/>
    </source>
</evidence>
<proteinExistence type="predicted"/>
<dbReference type="KEGG" id="yti:FNA67_03925"/>
<sequence length="172" mass="19044">MQRLIQVARSRSLHITFISVAGIEDAARHLPYYRVKLECEAALESSGVAHSIVRATQFHEFANTILNTLSIGPVLLKPKMTLQPLDVRFAAQIAVEAAIDARTEPLTLAGPEMLTLGDIARPWLRMLKLRVLQLPLPSFGPLKALATLHAVSGTMGGRRWSQWVDDQSKRSQ</sequence>
<accession>A0A5B9DKH7</accession>
<dbReference type="RefSeq" id="WP_147655145.1">
    <property type="nucleotide sequence ID" value="NZ_BMFM01000001.1"/>
</dbReference>
<dbReference type="AlphaFoldDB" id="A0A5B9DKH7"/>
<evidence type="ECO:0000313" key="2">
    <source>
        <dbReference type="Proteomes" id="UP000321062"/>
    </source>
</evidence>
<dbReference type="Proteomes" id="UP000321062">
    <property type="component" value="Chromosome"/>
</dbReference>
<reference evidence="1 2" key="1">
    <citation type="journal article" date="2015" name="Int. J. Syst. Evol. Microbiol.">
        <title>Youhaiella tibetensis gen. nov., sp. nov., isolated from subsurface sediment.</title>
        <authorList>
            <person name="Wang Y.X."/>
            <person name="Huang F.Q."/>
            <person name="Nogi Y."/>
            <person name="Pang S.J."/>
            <person name="Wang P.K."/>
            <person name="Lv J."/>
        </authorList>
    </citation>
    <scope>NUCLEOTIDE SEQUENCE [LARGE SCALE GENOMIC DNA]</scope>
    <source>
        <strain evidence="2">fig4</strain>
    </source>
</reference>
<dbReference type="EMBL" id="CP041690">
    <property type="protein sequence ID" value="QEE19372.1"/>
    <property type="molecule type" value="Genomic_DNA"/>
</dbReference>
<name>A0A5B9DKH7_9HYPH</name>
<gene>
    <name evidence="1" type="ORF">FNA67_03925</name>
</gene>
<protein>
    <submittedName>
        <fullName evidence="1">SDR family oxidoreductase</fullName>
    </submittedName>
</protein>
<dbReference type="OrthoDB" id="9771302at2"/>
<dbReference type="InterPro" id="IPR036291">
    <property type="entry name" value="NAD(P)-bd_dom_sf"/>
</dbReference>